<gene>
    <name evidence="3" type="ORF">ZYGR_0A05590</name>
</gene>
<proteinExistence type="predicted"/>
<dbReference type="PROSITE" id="PS00028">
    <property type="entry name" value="ZINC_FINGER_C2H2_1"/>
    <property type="match status" value="1"/>
</dbReference>
<keyword evidence="1" id="KW-0479">Metal-binding</keyword>
<evidence type="ECO:0000256" key="1">
    <source>
        <dbReference type="PROSITE-ProRule" id="PRU00042"/>
    </source>
</evidence>
<dbReference type="eggNOG" id="KOG1721">
    <property type="taxonomic scope" value="Eukaryota"/>
</dbReference>
<dbReference type="OrthoDB" id="6910977at2759"/>
<comment type="caution">
    <text evidence="3">The sequence shown here is derived from an EMBL/GenBank/DDBJ whole genome shotgun (WGS) entry which is preliminary data.</text>
</comment>
<dbReference type="GO" id="GO:0008270">
    <property type="term" value="F:zinc ion binding"/>
    <property type="evidence" value="ECO:0007669"/>
    <property type="project" value="UniProtKB-KW"/>
</dbReference>
<dbReference type="Proteomes" id="UP000187013">
    <property type="component" value="Unassembled WGS sequence"/>
</dbReference>
<dbReference type="EMBL" id="BDGX01000001">
    <property type="protein sequence ID" value="GAV46961.1"/>
    <property type="molecule type" value="Genomic_DNA"/>
</dbReference>
<name>A0A1Q2ZU24_ZYGRO</name>
<accession>A0A1Q2ZU24</accession>
<feature type="domain" description="C2H2-type" evidence="2">
    <location>
        <begin position="194"/>
        <end position="219"/>
    </location>
</feature>
<dbReference type="Gene3D" id="3.30.160.60">
    <property type="entry name" value="Classic Zinc Finger"/>
    <property type="match status" value="1"/>
</dbReference>
<keyword evidence="1" id="KW-0862">Zinc</keyword>
<dbReference type="SMART" id="SM00355">
    <property type="entry name" value="ZnF_C2H2"/>
    <property type="match status" value="3"/>
</dbReference>
<evidence type="ECO:0000313" key="3">
    <source>
        <dbReference type="EMBL" id="GAV46961.1"/>
    </source>
</evidence>
<sequence length="266" mass="30836">MEGIQLMDFSQELSTPVESLLQPGFFDTWWLDAGDTENGQDSIPNFMSAAPASAPATVSESDSAIDLISPQILMPKHQDIPNMTVPPTPGLSLLEQLHMDQPLMEVISNKHKRGYYRCTHCPETFSNIFEYASHMDEFDIRREFKCPFPLCPWKILGLPRRPDLRRHCAIQHKDHLPADLKEMLNLKDETYPTLKCPHQYCDKIFHRKDAYNRHIAIVHEKIGSRFNKRMFQILADCPFDKESDRNRYVNTRMKSRRHSIAIAGIR</sequence>
<evidence type="ECO:0000313" key="4">
    <source>
        <dbReference type="Proteomes" id="UP000187013"/>
    </source>
</evidence>
<reference evidence="3 4" key="1">
    <citation type="submission" date="2016-08" db="EMBL/GenBank/DDBJ databases">
        <title>Draft genome sequence of allopolyploid Zygosaccharomyces rouxii.</title>
        <authorList>
            <person name="Watanabe J."/>
            <person name="Uehara K."/>
            <person name="Mogi Y."/>
            <person name="Tsukioka Y."/>
        </authorList>
    </citation>
    <scope>NUCLEOTIDE SEQUENCE [LARGE SCALE GENOMIC DNA]</scope>
    <source>
        <strain evidence="3 4">NBRC 110957</strain>
    </source>
</reference>
<dbReference type="InterPro" id="IPR013087">
    <property type="entry name" value="Znf_C2H2_type"/>
</dbReference>
<dbReference type="PROSITE" id="PS50157">
    <property type="entry name" value="ZINC_FINGER_C2H2_2"/>
    <property type="match status" value="1"/>
</dbReference>
<keyword evidence="1" id="KW-0863">Zinc-finger</keyword>
<organism evidence="3 4">
    <name type="scientific">Zygosaccharomyces rouxii</name>
    <dbReference type="NCBI Taxonomy" id="4956"/>
    <lineage>
        <taxon>Eukaryota</taxon>
        <taxon>Fungi</taxon>
        <taxon>Dikarya</taxon>
        <taxon>Ascomycota</taxon>
        <taxon>Saccharomycotina</taxon>
        <taxon>Saccharomycetes</taxon>
        <taxon>Saccharomycetales</taxon>
        <taxon>Saccharomycetaceae</taxon>
        <taxon>Zygosaccharomyces</taxon>
    </lineage>
</organism>
<dbReference type="AlphaFoldDB" id="A0A1Q2ZU24"/>
<evidence type="ECO:0000259" key="2">
    <source>
        <dbReference type="PROSITE" id="PS50157"/>
    </source>
</evidence>
<protein>
    <recommendedName>
        <fullName evidence="2">C2H2-type domain-containing protein</fullName>
    </recommendedName>
</protein>